<feature type="compositionally biased region" description="Basic and acidic residues" evidence="1">
    <location>
        <begin position="61"/>
        <end position="76"/>
    </location>
</feature>
<proteinExistence type="predicted"/>
<organism evidence="2">
    <name type="scientific">Amphimedon queenslandica</name>
    <name type="common">Sponge</name>
    <dbReference type="NCBI Taxonomy" id="400682"/>
    <lineage>
        <taxon>Eukaryota</taxon>
        <taxon>Metazoa</taxon>
        <taxon>Porifera</taxon>
        <taxon>Demospongiae</taxon>
        <taxon>Heteroscleromorpha</taxon>
        <taxon>Haplosclerida</taxon>
        <taxon>Niphatidae</taxon>
        <taxon>Amphimedon</taxon>
    </lineage>
</organism>
<sequence>MEMKLGGDRMVVTAAVADCLPVSVLLGVDVLDLGKLLHGEHGVMHSHGVEEALVVTTRSRARQEKRDELDRDEKDAMSGGGAKTTRADFPTRKWWEWGS</sequence>
<dbReference type="AlphaFoldDB" id="A0A1X7VFV9"/>
<name>A0A1X7VFV9_AMPQE</name>
<evidence type="ECO:0000256" key="1">
    <source>
        <dbReference type="SAM" id="MobiDB-lite"/>
    </source>
</evidence>
<reference evidence="2" key="1">
    <citation type="submission" date="2017-05" db="UniProtKB">
        <authorList>
            <consortium name="EnsemblMetazoa"/>
        </authorList>
    </citation>
    <scope>IDENTIFICATION</scope>
</reference>
<evidence type="ECO:0000313" key="2">
    <source>
        <dbReference type="EnsemblMetazoa" id="Aqu2.1.38863_001"/>
    </source>
</evidence>
<accession>A0A1X7VFV9</accession>
<feature type="region of interest" description="Disordered" evidence="1">
    <location>
        <begin position="57"/>
        <end position="91"/>
    </location>
</feature>
<dbReference type="EnsemblMetazoa" id="Aqu2.1.38863_001">
    <property type="protein sequence ID" value="Aqu2.1.38863_001"/>
    <property type="gene ID" value="Aqu2.1.38863"/>
</dbReference>
<protein>
    <submittedName>
        <fullName evidence="2">Uncharacterized protein</fullName>
    </submittedName>
</protein>
<dbReference type="InParanoid" id="A0A1X7VFV9"/>